<dbReference type="FunCoup" id="A0A1D3CU97">
    <property type="interactions" value="2"/>
</dbReference>
<dbReference type="InParanoid" id="A0A1D3CU97"/>
<dbReference type="AlphaFoldDB" id="A0A1D3CU97"/>
<feature type="region of interest" description="Disordered" evidence="1">
    <location>
        <begin position="491"/>
        <end position="552"/>
    </location>
</feature>
<keyword evidence="4" id="KW-1185">Reference proteome</keyword>
<dbReference type="VEuPathDB" id="ToxoDB:LOC34617699"/>
<dbReference type="Pfam" id="PF00754">
    <property type="entry name" value="F5_F8_type_C"/>
    <property type="match status" value="1"/>
</dbReference>
<sequence>MVVNTYIRIDSAQATSFFPSIGQGGHREFSPEKALSRGSGYWCSEGNHGKQDVVSWTGRIKTRRLVEGIEINWAYAPGKAQFHQVLTFPHAVYLKAIRIMMKDPQSQYFGISLVQLLGGGFPVLRIQSGITSPHQTSVRFGSLPNKDNNVQDGGQVVTGDCTAEYNFQDGRSTGSKAGSTDVAKDAEVRSTHSRAADDEHGPSAAVDGNADTFWASPEFPKDAVPEFVHFDVDLGDKYKLRTTDIDWEFPPLSYTIALSNDGANYVDVSRTDVNAAYTTMDDMKAVIARFLRVRMERAHPILGVSNDKLVYGIKTLSVYSNRLRSIVEPCSKAKASSDARDKFFLELVSEVDLSAGMELQRAGKAANALSMSMAKSLSAVDEIMQPAKTCLGAKKAETIKLATIETEIADTMSAIARFGLLSRGGDVAIRIVAAPHEFEGSEKNGVVSSSLLGVQRERAFTLESAARQCPTEKSPSTSFLELHASPLEAAAPTSAAPQHLPNSPTAAPNTTGTNIGIASSALPTAGPSAAAAAPTTAQSGPSPPHPPGASEELNEATTLAVNQLSTILSQQLGGFDSEVMDHVRLSATKALQKRAEQSAADEWNIDIVKNAEKSDVFHTFESKLAVGKRENHHSLCQLSAVSPTIPGSTGTGTYAILKDKNYYDFVLSGDILVSGSGSVGIAFRQANGGTKRLLRVVNGVPTEAARIDDGGFVEGQWYHVEIIAQLQRIQIRVSEVSEEASVEAPETDIDLLDGSFMSGSVGFYTSTHVICATPLLQIFDSSWDV</sequence>
<dbReference type="EMBL" id="JROU02001940">
    <property type="protein sequence ID" value="OEH74758.1"/>
    <property type="molecule type" value="Genomic_DNA"/>
</dbReference>
<accession>A0A1D3CU97</accession>
<dbReference type="SUPFAM" id="SSF49785">
    <property type="entry name" value="Galactose-binding domain-like"/>
    <property type="match status" value="1"/>
</dbReference>
<dbReference type="Gene3D" id="2.60.120.260">
    <property type="entry name" value="Galactose-binding domain-like"/>
    <property type="match status" value="1"/>
</dbReference>
<proteinExistence type="predicted"/>
<reference evidence="3 4" key="1">
    <citation type="journal article" date="2016" name="BMC Genomics">
        <title>Comparative genomics reveals Cyclospora cayetanensis possesses coccidia-like metabolism and invasion components but unique surface antigens.</title>
        <authorList>
            <person name="Liu S."/>
            <person name="Wang L."/>
            <person name="Zheng H."/>
            <person name="Xu Z."/>
            <person name="Roellig D.M."/>
            <person name="Li N."/>
            <person name="Frace M.A."/>
            <person name="Tang K."/>
            <person name="Arrowood M.J."/>
            <person name="Moss D.M."/>
            <person name="Zhang L."/>
            <person name="Feng Y."/>
            <person name="Xiao L."/>
        </authorList>
    </citation>
    <scope>NUCLEOTIDE SEQUENCE [LARGE SCALE GENOMIC DNA]</scope>
    <source>
        <strain evidence="3 4">CHN_HEN01</strain>
    </source>
</reference>
<evidence type="ECO:0000259" key="2">
    <source>
        <dbReference type="PROSITE" id="PS50022"/>
    </source>
</evidence>
<dbReference type="VEuPathDB" id="ToxoDB:cyc_00215"/>
<feature type="compositionally biased region" description="Low complexity" evidence="1">
    <location>
        <begin position="518"/>
        <end position="540"/>
    </location>
</feature>
<organism evidence="3 4">
    <name type="scientific">Cyclospora cayetanensis</name>
    <dbReference type="NCBI Taxonomy" id="88456"/>
    <lineage>
        <taxon>Eukaryota</taxon>
        <taxon>Sar</taxon>
        <taxon>Alveolata</taxon>
        <taxon>Apicomplexa</taxon>
        <taxon>Conoidasida</taxon>
        <taxon>Coccidia</taxon>
        <taxon>Eucoccidiorida</taxon>
        <taxon>Eimeriorina</taxon>
        <taxon>Eimeriidae</taxon>
        <taxon>Cyclospora</taxon>
    </lineage>
</organism>
<protein>
    <submittedName>
        <fullName evidence="3">F5 F8 type C domain-containing protein</fullName>
    </submittedName>
</protein>
<gene>
    <name evidence="3" type="ORF">cyc_00215</name>
</gene>
<dbReference type="Gene3D" id="2.60.120.560">
    <property type="entry name" value="Exo-inulinase, domain 1"/>
    <property type="match status" value="1"/>
</dbReference>
<dbReference type="InterPro" id="IPR000421">
    <property type="entry name" value="FA58C"/>
</dbReference>
<feature type="compositionally biased region" description="Polar residues" evidence="1">
    <location>
        <begin position="169"/>
        <end position="178"/>
    </location>
</feature>
<dbReference type="VEuPathDB" id="ToxoDB:LOC34617422"/>
<feature type="compositionally biased region" description="Basic and acidic residues" evidence="1">
    <location>
        <begin position="182"/>
        <end position="201"/>
    </location>
</feature>
<comment type="caution">
    <text evidence="3">The sequence shown here is derived from an EMBL/GenBank/DDBJ whole genome shotgun (WGS) entry which is preliminary data.</text>
</comment>
<evidence type="ECO:0000313" key="3">
    <source>
        <dbReference type="EMBL" id="OEH74758.1"/>
    </source>
</evidence>
<dbReference type="InterPro" id="IPR008979">
    <property type="entry name" value="Galactose-bd-like_sf"/>
</dbReference>
<feature type="compositionally biased region" description="Polar residues" evidence="1">
    <location>
        <begin position="500"/>
        <end position="517"/>
    </location>
</feature>
<evidence type="ECO:0000313" key="4">
    <source>
        <dbReference type="Proteomes" id="UP000095192"/>
    </source>
</evidence>
<name>A0A1D3CU97_9EIME</name>
<evidence type="ECO:0000256" key="1">
    <source>
        <dbReference type="SAM" id="MobiDB-lite"/>
    </source>
</evidence>
<dbReference type="PROSITE" id="PS50022">
    <property type="entry name" value="FA58C_3"/>
    <property type="match status" value="1"/>
</dbReference>
<feature type="domain" description="F5/8 type C" evidence="2">
    <location>
        <begin position="168"/>
        <end position="313"/>
    </location>
</feature>
<dbReference type="Proteomes" id="UP000095192">
    <property type="component" value="Unassembled WGS sequence"/>
</dbReference>
<feature type="region of interest" description="Disordered" evidence="1">
    <location>
        <begin position="168"/>
        <end position="211"/>
    </location>
</feature>